<feature type="chain" id="PRO_5046628098" description="DUF992 domain-containing protein" evidence="2">
    <location>
        <begin position="27"/>
        <end position="218"/>
    </location>
</feature>
<dbReference type="InterPro" id="IPR009333">
    <property type="entry name" value="DUF992"/>
</dbReference>
<keyword evidence="4" id="KW-1185">Reference proteome</keyword>
<dbReference type="EMBL" id="JAUSVK010000001">
    <property type="protein sequence ID" value="MDQ0394654.1"/>
    <property type="molecule type" value="Genomic_DNA"/>
</dbReference>
<comment type="caution">
    <text evidence="3">The sequence shown here is derived from an EMBL/GenBank/DDBJ whole genome shotgun (WGS) entry which is preliminary data.</text>
</comment>
<dbReference type="Proteomes" id="UP001237448">
    <property type="component" value="Unassembled WGS sequence"/>
</dbReference>
<accession>A0ABU0FJ66</accession>
<evidence type="ECO:0000256" key="1">
    <source>
        <dbReference type="SAM" id="MobiDB-lite"/>
    </source>
</evidence>
<dbReference type="RefSeq" id="WP_307432131.1">
    <property type="nucleotide sequence ID" value="NZ_JAUSVK010000001.1"/>
</dbReference>
<sequence>MSMMKLLPAVALTAMLLPAAASGAQAAVRTGTLTCDVAGGVGMVVMSSKAVSCRFTDFNGNSELYAGDVRKFGVDLGFTNGTRVVWAVFEPAVAPGSLAGSYAGVTAEATAGLGLGANVLVGGGNGGVTLQPLSVQGQTGLNVAAGIGSLEIAPVVTPVVARTVGRVHYRHRHGGWHRHHDRHGYYGPRHHHRHYRHEGRRPHHAMPHHHHRKHRPVK</sequence>
<feature type="region of interest" description="Disordered" evidence="1">
    <location>
        <begin position="190"/>
        <end position="218"/>
    </location>
</feature>
<name>A0ABU0FJ66_9HYPH</name>
<evidence type="ECO:0008006" key="5">
    <source>
        <dbReference type="Google" id="ProtNLM"/>
    </source>
</evidence>
<keyword evidence="2" id="KW-0732">Signal</keyword>
<proteinExistence type="predicted"/>
<evidence type="ECO:0000256" key="2">
    <source>
        <dbReference type="SAM" id="SignalP"/>
    </source>
</evidence>
<evidence type="ECO:0000313" key="3">
    <source>
        <dbReference type="EMBL" id="MDQ0394654.1"/>
    </source>
</evidence>
<gene>
    <name evidence="3" type="ORF">J3R73_004446</name>
</gene>
<feature type="signal peptide" evidence="2">
    <location>
        <begin position="1"/>
        <end position="26"/>
    </location>
</feature>
<evidence type="ECO:0000313" key="4">
    <source>
        <dbReference type="Proteomes" id="UP001237448"/>
    </source>
</evidence>
<dbReference type="Pfam" id="PF06186">
    <property type="entry name" value="DUF992"/>
    <property type="match status" value="1"/>
</dbReference>
<organism evidence="3 4">
    <name type="scientific">Labrys monachus</name>
    <dbReference type="NCBI Taxonomy" id="217067"/>
    <lineage>
        <taxon>Bacteria</taxon>
        <taxon>Pseudomonadati</taxon>
        <taxon>Pseudomonadota</taxon>
        <taxon>Alphaproteobacteria</taxon>
        <taxon>Hyphomicrobiales</taxon>
        <taxon>Xanthobacteraceae</taxon>
        <taxon>Labrys</taxon>
    </lineage>
</organism>
<protein>
    <recommendedName>
        <fullName evidence="5">DUF992 domain-containing protein</fullName>
    </recommendedName>
</protein>
<reference evidence="3 4" key="1">
    <citation type="submission" date="2023-07" db="EMBL/GenBank/DDBJ databases">
        <title>Genomic Encyclopedia of Type Strains, Phase IV (KMG-IV): sequencing the most valuable type-strain genomes for metagenomic binning, comparative biology and taxonomic classification.</title>
        <authorList>
            <person name="Goeker M."/>
        </authorList>
    </citation>
    <scope>NUCLEOTIDE SEQUENCE [LARGE SCALE GENOMIC DNA]</scope>
    <source>
        <strain evidence="3 4">DSM 5896</strain>
    </source>
</reference>